<feature type="domain" description="GGDEF" evidence="5">
    <location>
        <begin position="427"/>
        <end position="565"/>
    </location>
</feature>
<dbReference type="Pfam" id="PF00563">
    <property type="entry name" value="EAL"/>
    <property type="match status" value="1"/>
</dbReference>
<dbReference type="SUPFAM" id="SSF141868">
    <property type="entry name" value="EAL domain-like"/>
    <property type="match status" value="1"/>
</dbReference>
<dbReference type="SMART" id="SM00086">
    <property type="entry name" value="PAC"/>
    <property type="match status" value="2"/>
</dbReference>
<dbReference type="SUPFAM" id="SSF55785">
    <property type="entry name" value="PYP-like sensor domain (PAS domain)"/>
    <property type="match status" value="3"/>
</dbReference>
<dbReference type="InterPro" id="IPR029787">
    <property type="entry name" value="Nucleotide_cyclase"/>
</dbReference>
<dbReference type="InterPro" id="IPR035919">
    <property type="entry name" value="EAL_sf"/>
</dbReference>
<keyword evidence="7" id="KW-1185">Reference proteome</keyword>
<feature type="domain" description="EAL" evidence="4">
    <location>
        <begin position="574"/>
        <end position="828"/>
    </location>
</feature>
<evidence type="ECO:0000256" key="1">
    <source>
        <dbReference type="SAM" id="MobiDB-lite"/>
    </source>
</evidence>
<dbReference type="InterPro" id="IPR001610">
    <property type="entry name" value="PAC"/>
</dbReference>
<dbReference type="RefSeq" id="WP_188709770.1">
    <property type="nucleotide sequence ID" value="NZ_BMIG01000016.1"/>
</dbReference>
<proteinExistence type="predicted"/>
<dbReference type="InterPro" id="IPR013656">
    <property type="entry name" value="PAS_4"/>
</dbReference>
<dbReference type="InterPro" id="IPR000160">
    <property type="entry name" value="GGDEF_dom"/>
</dbReference>
<dbReference type="CDD" id="cd01948">
    <property type="entry name" value="EAL"/>
    <property type="match status" value="1"/>
</dbReference>
<dbReference type="InterPro" id="IPR001633">
    <property type="entry name" value="EAL_dom"/>
</dbReference>
<dbReference type="CDD" id="cd00130">
    <property type="entry name" value="PAS"/>
    <property type="match status" value="1"/>
</dbReference>
<accession>A0A916WLY9</accession>
<dbReference type="PROSITE" id="PS50883">
    <property type="entry name" value="EAL"/>
    <property type="match status" value="1"/>
</dbReference>
<dbReference type="NCBIfam" id="TIGR00254">
    <property type="entry name" value="GGDEF"/>
    <property type="match status" value="1"/>
</dbReference>
<dbReference type="SMART" id="SM00052">
    <property type="entry name" value="EAL"/>
    <property type="match status" value="1"/>
</dbReference>
<evidence type="ECO:0000259" key="3">
    <source>
        <dbReference type="PROSITE" id="PS50113"/>
    </source>
</evidence>
<dbReference type="Gene3D" id="3.20.20.450">
    <property type="entry name" value="EAL domain"/>
    <property type="match status" value="1"/>
</dbReference>
<dbReference type="SMART" id="SM00091">
    <property type="entry name" value="PAS"/>
    <property type="match status" value="3"/>
</dbReference>
<comment type="caution">
    <text evidence="6">The sequence shown here is derived from an EMBL/GenBank/DDBJ whole genome shotgun (WGS) entry which is preliminary data.</text>
</comment>
<organism evidence="6 7">
    <name type="scientific">Polaromonas eurypsychrophila</name>
    <dbReference type="NCBI Taxonomy" id="1614635"/>
    <lineage>
        <taxon>Bacteria</taxon>
        <taxon>Pseudomonadati</taxon>
        <taxon>Pseudomonadota</taxon>
        <taxon>Betaproteobacteria</taxon>
        <taxon>Burkholderiales</taxon>
        <taxon>Comamonadaceae</taxon>
        <taxon>Polaromonas</taxon>
    </lineage>
</organism>
<evidence type="ECO:0000313" key="6">
    <source>
        <dbReference type="EMBL" id="GGB10832.1"/>
    </source>
</evidence>
<reference evidence="6" key="1">
    <citation type="journal article" date="2014" name="Int. J. Syst. Evol. Microbiol.">
        <title>Complete genome sequence of Corynebacterium casei LMG S-19264T (=DSM 44701T), isolated from a smear-ripened cheese.</title>
        <authorList>
            <consortium name="US DOE Joint Genome Institute (JGI-PGF)"/>
            <person name="Walter F."/>
            <person name="Albersmeier A."/>
            <person name="Kalinowski J."/>
            <person name="Ruckert C."/>
        </authorList>
    </citation>
    <scope>NUCLEOTIDE SEQUENCE</scope>
    <source>
        <strain evidence="6">CGMCC 1.15322</strain>
    </source>
</reference>
<dbReference type="PANTHER" id="PTHR44757:SF2">
    <property type="entry name" value="BIOFILM ARCHITECTURE MAINTENANCE PROTEIN MBAA"/>
    <property type="match status" value="1"/>
</dbReference>
<dbReference type="SMART" id="SM00267">
    <property type="entry name" value="GGDEF"/>
    <property type="match status" value="1"/>
</dbReference>
<protein>
    <submittedName>
        <fullName evidence="6">GGDEF domain-containing protein</fullName>
    </submittedName>
</protein>
<feature type="domain" description="PAC" evidence="3">
    <location>
        <begin position="341"/>
        <end position="395"/>
    </location>
</feature>
<dbReference type="InterPro" id="IPR035965">
    <property type="entry name" value="PAS-like_dom_sf"/>
</dbReference>
<dbReference type="SUPFAM" id="SSF55073">
    <property type="entry name" value="Nucleotide cyclase"/>
    <property type="match status" value="1"/>
</dbReference>
<dbReference type="NCBIfam" id="TIGR00229">
    <property type="entry name" value="sensory_box"/>
    <property type="match status" value="2"/>
</dbReference>
<dbReference type="InterPro" id="IPR052155">
    <property type="entry name" value="Biofilm_reg_signaling"/>
</dbReference>
<reference evidence="6" key="2">
    <citation type="submission" date="2020-09" db="EMBL/GenBank/DDBJ databases">
        <authorList>
            <person name="Sun Q."/>
            <person name="Zhou Y."/>
        </authorList>
    </citation>
    <scope>NUCLEOTIDE SEQUENCE</scope>
    <source>
        <strain evidence="6">CGMCC 1.15322</strain>
    </source>
</reference>
<evidence type="ECO:0000259" key="5">
    <source>
        <dbReference type="PROSITE" id="PS50887"/>
    </source>
</evidence>
<dbReference type="Gene3D" id="3.30.70.270">
    <property type="match status" value="1"/>
</dbReference>
<gene>
    <name evidence="6" type="ORF">GCM10011496_34730</name>
</gene>
<dbReference type="Proteomes" id="UP000620596">
    <property type="component" value="Unassembled WGS sequence"/>
</dbReference>
<dbReference type="InterPro" id="IPR000014">
    <property type="entry name" value="PAS"/>
</dbReference>
<evidence type="ECO:0000259" key="4">
    <source>
        <dbReference type="PROSITE" id="PS50883"/>
    </source>
</evidence>
<dbReference type="AlphaFoldDB" id="A0A916WLY9"/>
<dbReference type="CDD" id="cd01949">
    <property type="entry name" value="GGDEF"/>
    <property type="match status" value="1"/>
</dbReference>
<feature type="domain" description="PAS" evidence="2">
    <location>
        <begin position="286"/>
        <end position="316"/>
    </location>
</feature>
<dbReference type="Pfam" id="PF13426">
    <property type="entry name" value="PAS_9"/>
    <property type="match status" value="1"/>
</dbReference>
<dbReference type="Pfam" id="PF08448">
    <property type="entry name" value="PAS_4"/>
    <property type="match status" value="1"/>
</dbReference>
<dbReference type="PROSITE" id="PS50113">
    <property type="entry name" value="PAC"/>
    <property type="match status" value="2"/>
</dbReference>
<dbReference type="PANTHER" id="PTHR44757">
    <property type="entry name" value="DIGUANYLATE CYCLASE DGCP"/>
    <property type="match status" value="1"/>
</dbReference>
<dbReference type="Pfam" id="PF00990">
    <property type="entry name" value="GGDEF"/>
    <property type="match status" value="1"/>
</dbReference>
<dbReference type="PROSITE" id="PS50112">
    <property type="entry name" value="PAS"/>
    <property type="match status" value="2"/>
</dbReference>
<evidence type="ECO:0000259" key="2">
    <source>
        <dbReference type="PROSITE" id="PS50112"/>
    </source>
</evidence>
<dbReference type="InterPro" id="IPR013655">
    <property type="entry name" value="PAS_fold_3"/>
</dbReference>
<feature type="domain" description="PAC" evidence="3">
    <location>
        <begin position="98"/>
        <end position="150"/>
    </location>
</feature>
<dbReference type="Gene3D" id="3.30.450.20">
    <property type="entry name" value="PAS domain"/>
    <property type="match status" value="3"/>
</dbReference>
<dbReference type="InterPro" id="IPR000700">
    <property type="entry name" value="PAS-assoc_C"/>
</dbReference>
<dbReference type="FunFam" id="3.20.20.450:FF:000001">
    <property type="entry name" value="Cyclic di-GMP phosphodiesterase yahA"/>
    <property type="match status" value="1"/>
</dbReference>
<feature type="region of interest" description="Disordered" evidence="1">
    <location>
        <begin position="1"/>
        <end position="21"/>
    </location>
</feature>
<evidence type="ECO:0000313" key="7">
    <source>
        <dbReference type="Proteomes" id="UP000620596"/>
    </source>
</evidence>
<name>A0A916WLY9_9BURK</name>
<dbReference type="Pfam" id="PF08447">
    <property type="entry name" value="PAS_3"/>
    <property type="match status" value="1"/>
</dbReference>
<dbReference type="PROSITE" id="PS50887">
    <property type="entry name" value="GGDEF"/>
    <property type="match status" value="1"/>
</dbReference>
<dbReference type="EMBL" id="BMIG01000016">
    <property type="protein sequence ID" value="GGB10832.1"/>
    <property type="molecule type" value="Genomic_DNA"/>
</dbReference>
<feature type="domain" description="PAS" evidence="2">
    <location>
        <begin position="151"/>
        <end position="221"/>
    </location>
</feature>
<dbReference type="InterPro" id="IPR043128">
    <property type="entry name" value="Rev_trsase/Diguanyl_cyclase"/>
</dbReference>
<sequence length="832" mass="91647">MQPSTPSQRKRALSSHAPGDLGPASATLTLLERATGAGTWTLALPQRQLLLSAQLASLLELPATPAADWERFPEIFAPGSRERMAQVLQACLNGGTAFDEEVQVVTARGQLLSVRALGEAVHDGSGACVHLSGVVKDLSAKKHAEQETQSLTMRLGTTLASITDAFVTLDRDGLLTYVNPESERLLRLESRELLGQPIWAVLDNNGRGPLRQSLVAALASSTRLEFEVFCAAPGKWLELRTYPFAEGLAVYLRDVSERRQSQEQLLLLQTSISRLNDIVLITEAGAIDAPGPYIVFVNDAFERHTGYSRAEVVGKTPRLLQGQRTQRVELDRIRLALQQAQPVRAELINYKKDGTPFWLELDIVPVDYFNRGLTHWVAVARDITQRKASEEEIEHLAFYDALTQLPNRQLLMSNLRLALSHKENPDKNGALMFIDLDNFKVLNDTRGHATGDLLLQKVAARLNGCVRLRDTVARLGGDEFVILLEDLGDDPQIALTKAKIVGQKILDALCEPCDLAGYDYDGTCSIGITLFNQHQQNVTDLLKQADLAMYEAKAEGRNAICFFDPAMQAVVTANAALTSELRQGLRNQDFVLHYQPQVGREGGMVGVEALVRWQHPQHGLVAPDSFITQAEDSGLILPLGQWVLETACTQLAAWAGRAETEKFSIAINVSVRQFRHPEFVEMVMKAVEQAGISAHHLKLELTESLLAKDMDVTIAKMGILKNAGVTLSIDDFGIGYSALSYLKYLPLDQLKIDRSFVKDVLTDPNDAAIARTIIGLAQSLGLGVMAEGVETEAQRDFLARHGCHCYQGYLFSKPLPIEELEVFIQRLPQTSS</sequence>